<name>A0A821MFP9_9BILA</name>
<proteinExistence type="predicted"/>
<organism evidence="2 3">
    <name type="scientific">Rotaria magnacalcarata</name>
    <dbReference type="NCBI Taxonomy" id="392030"/>
    <lineage>
        <taxon>Eukaryota</taxon>
        <taxon>Metazoa</taxon>
        <taxon>Spiralia</taxon>
        <taxon>Gnathifera</taxon>
        <taxon>Rotifera</taxon>
        <taxon>Eurotatoria</taxon>
        <taxon>Bdelloidea</taxon>
        <taxon>Philodinida</taxon>
        <taxon>Philodinidae</taxon>
        <taxon>Rotaria</taxon>
    </lineage>
</organism>
<feature type="compositionally biased region" description="Low complexity" evidence="1">
    <location>
        <begin position="11"/>
        <end position="21"/>
    </location>
</feature>
<comment type="caution">
    <text evidence="2">The sequence shown here is derived from an EMBL/GenBank/DDBJ whole genome shotgun (WGS) entry which is preliminary data.</text>
</comment>
<evidence type="ECO:0000256" key="1">
    <source>
        <dbReference type="SAM" id="MobiDB-lite"/>
    </source>
</evidence>
<reference evidence="2" key="1">
    <citation type="submission" date="2021-02" db="EMBL/GenBank/DDBJ databases">
        <authorList>
            <person name="Nowell W R."/>
        </authorList>
    </citation>
    <scope>NUCLEOTIDE SEQUENCE</scope>
</reference>
<evidence type="ECO:0000313" key="3">
    <source>
        <dbReference type="Proteomes" id="UP000663866"/>
    </source>
</evidence>
<accession>A0A821MFP9</accession>
<protein>
    <submittedName>
        <fullName evidence="2">Uncharacterized protein</fullName>
    </submittedName>
</protein>
<feature type="region of interest" description="Disordered" evidence="1">
    <location>
        <begin position="1"/>
        <end position="63"/>
    </location>
</feature>
<dbReference type="AlphaFoldDB" id="A0A821MFP9"/>
<keyword evidence="3" id="KW-1185">Reference proteome</keyword>
<gene>
    <name evidence="2" type="ORF">OVN521_LOCUS50679</name>
</gene>
<feature type="compositionally biased region" description="Low complexity" evidence="1">
    <location>
        <begin position="28"/>
        <end position="47"/>
    </location>
</feature>
<feature type="compositionally biased region" description="Acidic residues" evidence="1">
    <location>
        <begin position="1"/>
        <end position="10"/>
    </location>
</feature>
<dbReference type="Proteomes" id="UP000663866">
    <property type="component" value="Unassembled WGS sequence"/>
</dbReference>
<evidence type="ECO:0000313" key="2">
    <source>
        <dbReference type="EMBL" id="CAF4766418.1"/>
    </source>
</evidence>
<feature type="compositionally biased region" description="Basic residues" evidence="1">
    <location>
        <begin position="48"/>
        <end position="57"/>
    </location>
</feature>
<dbReference type="EMBL" id="CAJOBG010117803">
    <property type="protein sequence ID" value="CAF4766418.1"/>
    <property type="molecule type" value="Genomic_DNA"/>
</dbReference>
<sequence length="63" mass="7053">REWSSDEDVITMESTTTMTTTNDRNECSTGSTSVSTSSSDRSSQVLRHSSRSKKPVKRLIQEI</sequence>
<feature type="non-terminal residue" evidence="2">
    <location>
        <position position="1"/>
    </location>
</feature>